<accession>A0A9P0EG68</accession>
<feature type="region of interest" description="Disordered" evidence="12">
    <location>
        <begin position="1"/>
        <end position="22"/>
    </location>
</feature>
<keyword evidence="13" id="KW-0812">Transmembrane</keyword>
<keyword evidence="4" id="KW-0811">Translocation</keyword>
<evidence type="ECO:0000259" key="14">
    <source>
        <dbReference type="Pfam" id="PF04695"/>
    </source>
</evidence>
<dbReference type="Proteomes" id="UP001152798">
    <property type="component" value="Chromosome 3"/>
</dbReference>
<evidence type="ECO:0000256" key="13">
    <source>
        <dbReference type="SAM" id="Phobius"/>
    </source>
</evidence>
<dbReference type="AlphaFoldDB" id="A0A9P0EG68"/>
<feature type="coiled-coil region" evidence="11">
    <location>
        <begin position="150"/>
        <end position="184"/>
    </location>
</feature>
<evidence type="ECO:0000256" key="5">
    <source>
        <dbReference type="ARBA" id="ARBA00023136"/>
    </source>
</evidence>
<dbReference type="GO" id="GO:0005778">
    <property type="term" value="C:peroxisomal membrane"/>
    <property type="evidence" value="ECO:0007669"/>
    <property type="project" value="UniProtKB-SubCell"/>
</dbReference>
<evidence type="ECO:0000256" key="2">
    <source>
        <dbReference type="ARBA" id="ARBA00022448"/>
    </source>
</evidence>
<dbReference type="GO" id="GO:0016560">
    <property type="term" value="P:protein import into peroxisome matrix, docking"/>
    <property type="evidence" value="ECO:0007669"/>
    <property type="project" value="UniProtKB-UniRule"/>
</dbReference>
<dbReference type="GO" id="GO:0005102">
    <property type="term" value="F:signaling receptor binding"/>
    <property type="evidence" value="ECO:0007669"/>
    <property type="project" value="TreeGrafter"/>
</dbReference>
<keyword evidence="13" id="KW-1133">Transmembrane helix</keyword>
<feature type="compositionally biased region" description="Polar residues" evidence="12">
    <location>
        <begin position="1"/>
        <end position="14"/>
    </location>
</feature>
<dbReference type="EMBL" id="OV725079">
    <property type="protein sequence ID" value="CAH1394444.1"/>
    <property type="molecule type" value="Genomic_DNA"/>
</dbReference>
<keyword evidence="5 10" id="KW-0472">Membrane</keyword>
<dbReference type="InterPro" id="IPR036388">
    <property type="entry name" value="WH-like_DNA-bd_sf"/>
</dbReference>
<dbReference type="Pfam" id="PF04695">
    <property type="entry name" value="Pex14_N"/>
    <property type="match status" value="1"/>
</dbReference>
<dbReference type="OrthoDB" id="441517at2759"/>
<evidence type="ECO:0000256" key="3">
    <source>
        <dbReference type="ARBA" id="ARBA00022927"/>
    </source>
</evidence>
<dbReference type="InterPro" id="IPR025655">
    <property type="entry name" value="PEX14"/>
</dbReference>
<dbReference type="PANTHER" id="PTHR23058">
    <property type="entry name" value="PEROXISOMAL MEMBRANE PROTEIN PEX14"/>
    <property type="match status" value="1"/>
</dbReference>
<evidence type="ECO:0000313" key="15">
    <source>
        <dbReference type="EMBL" id="CAH1394444.1"/>
    </source>
</evidence>
<dbReference type="GO" id="GO:1990429">
    <property type="term" value="C:peroxisomal importomer complex"/>
    <property type="evidence" value="ECO:0007669"/>
    <property type="project" value="TreeGrafter"/>
</dbReference>
<keyword evidence="16" id="KW-1185">Reference proteome</keyword>
<gene>
    <name evidence="15" type="ORF">NEZAVI_LOCUS4950</name>
</gene>
<evidence type="ECO:0000256" key="12">
    <source>
        <dbReference type="SAM" id="MobiDB-lite"/>
    </source>
</evidence>
<sequence length="232" mass="27279">MSSEENNNDPNSIANKPPVPPRDELVKKAADFLSMHNVQKSPEDMKIAFLKKKGLSDVEIDLAFKKCELMLQNKNLEYNRSFHPPSTLGYPYQQVALPPHQKWLKFRDIANGIVLLAGVLYGLYWFYKRFLWRHLFGNRDCKKPSTEERLSDMESKLSQICHNLDSLKDNIENKSTVVKEIQEVKFEVSSLKKLLLNRNLGNNWESIWKEEKRNRRHRRSLKKLSNSMYDLE</sequence>
<evidence type="ECO:0000256" key="8">
    <source>
        <dbReference type="ARBA" id="ARBA00029691"/>
    </source>
</evidence>
<evidence type="ECO:0000256" key="6">
    <source>
        <dbReference type="ARBA" id="ARBA00023140"/>
    </source>
</evidence>
<evidence type="ECO:0000256" key="7">
    <source>
        <dbReference type="ARBA" id="ARBA00029502"/>
    </source>
</evidence>
<keyword evidence="11" id="KW-0175">Coiled coil</keyword>
<comment type="similarity">
    <text evidence="1 10">Belongs to the peroxin-14 family.</text>
</comment>
<keyword evidence="2 10" id="KW-0813">Transport</keyword>
<dbReference type="PANTHER" id="PTHR23058:SF0">
    <property type="entry name" value="PEROXISOMAL MEMBRANE PROTEIN PEX14"/>
    <property type="match status" value="1"/>
</dbReference>
<keyword evidence="3 10" id="KW-0653">Protein transport</keyword>
<dbReference type="InterPro" id="IPR006785">
    <property type="entry name" value="Pex14_N"/>
</dbReference>
<name>A0A9P0EG68_NEZVI</name>
<evidence type="ECO:0000313" key="16">
    <source>
        <dbReference type="Proteomes" id="UP001152798"/>
    </source>
</evidence>
<reference evidence="15" key="1">
    <citation type="submission" date="2022-01" db="EMBL/GenBank/DDBJ databases">
        <authorList>
            <person name="King R."/>
        </authorList>
    </citation>
    <scope>NUCLEOTIDE SEQUENCE</scope>
</reference>
<evidence type="ECO:0000256" key="10">
    <source>
        <dbReference type="RuleBase" id="RU367032"/>
    </source>
</evidence>
<evidence type="ECO:0000256" key="11">
    <source>
        <dbReference type="SAM" id="Coils"/>
    </source>
</evidence>
<proteinExistence type="inferred from homology"/>
<feature type="domain" description="Peroxisome membrane anchor protein Pex14p N-terminal" evidence="14">
    <location>
        <begin position="22"/>
        <end position="65"/>
    </location>
</feature>
<evidence type="ECO:0000256" key="1">
    <source>
        <dbReference type="ARBA" id="ARBA00005443"/>
    </source>
</evidence>
<comment type="subcellular location">
    <subcellularLocation>
        <location evidence="9 10">Peroxisome membrane</location>
    </subcellularLocation>
</comment>
<evidence type="ECO:0000256" key="4">
    <source>
        <dbReference type="ARBA" id="ARBA00023010"/>
    </source>
</evidence>
<evidence type="ECO:0000256" key="9">
    <source>
        <dbReference type="ARBA" id="ARBA00046271"/>
    </source>
</evidence>
<comment type="function">
    <text evidence="10">Component of the PEX13-PEX14 docking complex, a translocon channel that specifically mediates the import of peroxisomal cargo proteins bound to PEX5 receptor. The PEX13-PEX14 docking complex forms a large import pore which can be opened to a diameter of about 9 nm. Mechanistically, PEX5 receptor along with cargo proteins associates with the PEX14 subunit of the PEX13-PEX14 docking complex in the cytosol, leading to the insertion of the receptor into the organelle membrane with the concomitant translocation of the cargo into the peroxisome matrix.</text>
</comment>
<feature type="transmembrane region" description="Helical" evidence="13">
    <location>
        <begin position="109"/>
        <end position="127"/>
    </location>
</feature>
<keyword evidence="6 10" id="KW-0576">Peroxisome</keyword>
<protein>
    <recommendedName>
        <fullName evidence="7 10">Peroxisomal membrane protein PEX14</fullName>
    </recommendedName>
    <alternativeName>
        <fullName evidence="8 10">Peroxin-14</fullName>
    </alternativeName>
</protein>
<dbReference type="Gene3D" id="1.10.10.10">
    <property type="entry name" value="Winged helix-like DNA-binding domain superfamily/Winged helix DNA-binding domain"/>
    <property type="match status" value="1"/>
</dbReference>
<organism evidence="15 16">
    <name type="scientific">Nezara viridula</name>
    <name type="common">Southern green stink bug</name>
    <name type="synonym">Cimex viridulus</name>
    <dbReference type="NCBI Taxonomy" id="85310"/>
    <lineage>
        <taxon>Eukaryota</taxon>
        <taxon>Metazoa</taxon>
        <taxon>Ecdysozoa</taxon>
        <taxon>Arthropoda</taxon>
        <taxon>Hexapoda</taxon>
        <taxon>Insecta</taxon>
        <taxon>Pterygota</taxon>
        <taxon>Neoptera</taxon>
        <taxon>Paraneoptera</taxon>
        <taxon>Hemiptera</taxon>
        <taxon>Heteroptera</taxon>
        <taxon>Panheteroptera</taxon>
        <taxon>Pentatomomorpha</taxon>
        <taxon>Pentatomoidea</taxon>
        <taxon>Pentatomidae</taxon>
        <taxon>Pentatominae</taxon>
        <taxon>Nezara</taxon>
    </lineage>
</organism>